<evidence type="ECO:0000256" key="3">
    <source>
        <dbReference type="ARBA" id="ARBA00022578"/>
    </source>
</evidence>
<reference evidence="8 9" key="1">
    <citation type="submission" date="2018-06" db="EMBL/GenBank/DDBJ databases">
        <authorList>
            <consortium name="Pathogen Informatics"/>
            <person name="Doyle S."/>
        </authorList>
    </citation>
    <scope>NUCLEOTIDE SEQUENCE [LARGE SCALE GENOMIC DNA]</scope>
    <source>
        <strain evidence="8 9">NCTC10616</strain>
    </source>
</reference>
<comment type="similarity">
    <text evidence="2">In the N-terminal section; belongs to the transposase 2 family.</text>
</comment>
<dbReference type="NCBIfam" id="NF040570">
    <property type="entry name" value="guided_TnpB"/>
    <property type="match status" value="1"/>
</dbReference>
<dbReference type="InterPro" id="IPR010095">
    <property type="entry name" value="Cas12f1-like_TNB"/>
</dbReference>
<evidence type="ECO:0000259" key="6">
    <source>
        <dbReference type="Pfam" id="PF01385"/>
    </source>
</evidence>
<dbReference type="Proteomes" id="UP000254193">
    <property type="component" value="Unassembled WGS sequence"/>
</dbReference>
<gene>
    <name evidence="8" type="ORF">NCTC10616_00448</name>
</gene>
<keyword evidence="5" id="KW-0233">DNA recombination</keyword>
<dbReference type="InterPro" id="IPR051399">
    <property type="entry name" value="RNA-guided_DNA_endo/Transpos"/>
</dbReference>
<dbReference type="GO" id="GO:0032196">
    <property type="term" value="P:transposition"/>
    <property type="evidence" value="ECO:0007669"/>
    <property type="project" value="UniProtKB-KW"/>
</dbReference>
<sequence length="233" mass="26321">MKNVTVSRKCGKWYISVQTEFEQKTPQPKGGEIGIDMGIVRFATLSSGECFEPINAFKNLKGKLAKLQRRLKNKVKFSQNWQKLKAKIAKLHHKIAHCRKDFLHQTSSKISKNHAVVYVEDLQVSNMSKSARGIAEEHGKNVKQKSGLNRSILDQSWFEFRRQLAYKLAWNGGHLIAVPPQNTSRICPCCGYTAKENRQTQADFECVECGYTENADAVGAINILRRGQEILAA</sequence>
<dbReference type="Pfam" id="PF01385">
    <property type="entry name" value="OrfB_IS605"/>
    <property type="match status" value="1"/>
</dbReference>
<evidence type="ECO:0000256" key="4">
    <source>
        <dbReference type="ARBA" id="ARBA00023125"/>
    </source>
</evidence>
<feature type="domain" description="Cas12f1-like TNB" evidence="7">
    <location>
        <begin position="157"/>
        <end position="223"/>
    </location>
</feature>
<dbReference type="RefSeq" id="WP_003710923.1">
    <property type="nucleotide sequence ID" value="NZ_LR590477.1"/>
</dbReference>
<evidence type="ECO:0000256" key="2">
    <source>
        <dbReference type="ARBA" id="ARBA00011044"/>
    </source>
</evidence>
<evidence type="ECO:0000259" key="7">
    <source>
        <dbReference type="Pfam" id="PF07282"/>
    </source>
</evidence>
<keyword evidence="3" id="KW-0815">Transposition</keyword>
<organism evidence="8 9">
    <name type="scientific">Neisseria lactamica</name>
    <dbReference type="NCBI Taxonomy" id="486"/>
    <lineage>
        <taxon>Bacteria</taxon>
        <taxon>Pseudomonadati</taxon>
        <taxon>Pseudomonadota</taxon>
        <taxon>Betaproteobacteria</taxon>
        <taxon>Neisseriales</taxon>
        <taxon>Neisseriaceae</taxon>
        <taxon>Neisseria</taxon>
    </lineage>
</organism>
<protein>
    <submittedName>
        <fullName evidence="8">Transposase DNA-binding domain-containing protein</fullName>
    </submittedName>
</protein>
<evidence type="ECO:0000256" key="5">
    <source>
        <dbReference type="ARBA" id="ARBA00023172"/>
    </source>
</evidence>
<accession>A0A378VKN6</accession>
<dbReference type="GO" id="GO:0006310">
    <property type="term" value="P:DNA recombination"/>
    <property type="evidence" value="ECO:0007669"/>
    <property type="project" value="UniProtKB-KW"/>
</dbReference>
<dbReference type="PANTHER" id="PTHR30405">
    <property type="entry name" value="TRANSPOSASE"/>
    <property type="match status" value="1"/>
</dbReference>
<proteinExistence type="inferred from homology"/>
<dbReference type="AlphaFoldDB" id="A0A378VKN6"/>
<keyword evidence="4 8" id="KW-0238">DNA-binding</keyword>
<name>A0A378VKN6_NEILA</name>
<keyword evidence="9" id="KW-1185">Reference proteome</keyword>
<dbReference type="InterPro" id="IPR001959">
    <property type="entry name" value="Transposase"/>
</dbReference>
<feature type="domain" description="Probable transposase IS891/IS1136/IS1341" evidence="6">
    <location>
        <begin position="17"/>
        <end position="130"/>
    </location>
</feature>
<evidence type="ECO:0000313" key="8">
    <source>
        <dbReference type="EMBL" id="SUA16802.1"/>
    </source>
</evidence>
<evidence type="ECO:0000256" key="1">
    <source>
        <dbReference type="ARBA" id="ARBA00008761"/>
    </source>
</evidence>
<dbReference type="PANTHER" id="PTHR30405:SF25">
    <property type="entry name" value="RNA-GUIDED DNA ENDONUCLEASE INSQ-RELATED"/>
    <property type="match status" value="1"/>
</dbReference>
<dbReference type="EMBL" id="UGRO01000002">
    <property type="protein sequence ID" value="SUA16802.1"/>
    <property type="molecule type" value="Genomic_DNA"/>
</dbReference>
<comment type="similarity">
    <text evidence="1">In the C-terminal section; belongs to the transposase 35 family.</text>
</comment>
<dbReference type="GO" id="GO:0003677">
    <property type="term" value="F:DNA binding"/>
    <property type="evidence" value="ECO:0007669"/>
    <property type="project" value="UniProtKB-KW"/>
</dbReference>
<evidence type="ECO:0000313" key="9">
    <source>
        <dbReference type="Proteomes" id="UP000254193"/>
    </source>
</evidence>
<dbReference type="Pfam" id="PF07282">
    <property type="entry name" value="Cas12f1-like_TNB"/>
    <property type="match status" value="1"/>
</dbReference>